<proteinExistence type="inferred from homology"/>
<comment type="caution">
    <text evidence="7">Lacks conserved residue(s) required for the propagation of feature annotation.</text>
</comment>
<protein>
    <recommendedName>
        <fullName evidence="7 8">Glutamine-dependent NAD(+) synthetase</fullName>
        <ecNumber evidence="7 8">6.3.5.1</ecNumber>
    </recommendedName>
    <alternativeName>
        <fullName evidence="7 8">NAD(+) synthase [glutamine-hydrolyzing]</fullName>
    </alternativeName>
</protein>
<evidence type="ECO:0000256" key="6">
    <source>
        <dbReference type="ARBA" id="ARBA00023027"/>
    </source>
</evidence>
<accession>A0A7D4TIY3</accession>
<dbReference type="Pfam" id="PF00795">
    <property type="entry name" value="CN_hydrolase"/>
    <property type="match status" value="1"/>
</dbReference>
<dbReference type="Pfam" id="PF02540">
    <property type="entry name" value="NAD_synthase"/>
    <property type="match status" value="1"/>
</dbReference>
<dbReference type="InterPro" id="IPR003694">
    <property type="entry name" value="NAD_synthase"/>
</dbReference>
<dbReference type="SUPFAM" id="SSF56317">
    <property type="entry name" value="Carbon-nitrogen hydrolase"/>
    <property type="match status" value="1"/>
</dbReference>
<feature type="active site" description="Nucleophile; for glutaminase activity" evidence="7">
    <location>
        <position position="160"/>
    </location>
</feature>
<dbReference type="GO" id="GO:0003952">
    <property type="term" value="F:NAD+ synthase (glutamine-hydrolyzing) activity"/>
    <property type="evidence" value="ECO:0007669"/>
    <property type="project" value="UniProtKB-UniRule"/>
</dbReference>
<dbReference type="EMBL" id="CP054056">
    <property type="protein sequence ID" value="QKJ25211.1"/>
    <property type="molecule type" value="Genomic_DNA"/>
</dbReference>
<evidence type="ECO:0000256" key="5">
    <source>
        <dbReference type="ARBA" id="ARBA00022840"/>
    </source>
</evidence>
<dbReference type="NCBIfam" id="NF010588">
    <property type="entry name" value="PRK13981.1"/>
    <property type="match status" value="1"/>
</dbReference>
<dbReference type="InterPro" id="IPR003010">
    <property type="entry name" value="C-N_Hydrolase"/>
</dbReference>
<feature type="binding site" evidence="7">
    <location>
        <begin position="285"/>
        <end position="292"/>
    </location>
    <ligand>
        <name>ATP</name>
        <dbReference type="ChEBI" id="CHEBI:30616"/>
    </ligand>
</feature>
<feature type="binding site" evidence="7">
    <location>
        <position position="503"/>
    </location>
    <ligand>
        <name>deamido-NAD(+)</name>
        <dbReference type="ChEBI" id="CHEBI:58437"/>
        <note>ligand shared between two neighboring subunits</note>
    </ligand>
</feature>
<feature type="binding site" evidence="7">
    <location>
        <position position="188"/>
    </location>
    <ligand>
        <name>L-glutamine</name>
        <dbReference type="ChEBI" id="CHEBI:58359"/>
    </ligand>
</feature>
<dbReference type="InterPro" id="IPR036526">
    <property type="entry name" value="C-N_Hydrolase_sf"/>
</dbReference>
<dbReference type="EC" id="6.3.5.1" evidence="7 8"/>
<dbReference type="SUPFAM" id="SSF52402">
    <property type="entry name" value="Adenine nucleotide alpha hydrolases-like"/>
    <property type="match status" value="1"/>
</dbReference>
<feature type="active site" description="For glutaminase activity" evidence="7">
    <location>
        <position position="124"/>
    </location>
</feature>
<comment type="similarity">
    <text evidence="2 7 8">In the C-terminal section; belongs to the NAD synthetase family.</text>
</comment>
<dbReference type="InterPro" id="IPR014729">
    <property type="entry name" value="Rossmann-like_a/b/a_fold"/>
</dbReference>
<dbReference type="RefSeq" id="WP_173493508.1">
    <property type="nucleotide sequence ID" value="NZ_CP054056.1"/>
</dbReference>
<dbReference type="HAMAP" id="MF_02090">
    <property type="entry name" value="NadE_glutamine_dep"/>
    <property type="match status" value="1"/>
</dbReference>
<dbReference type="PANTHER" id="PTHR23090:SF9">
    <property type="entry name" value="GLUTAMINE-DEPENDENT NAD(+) SYNTHETASE"/>
    <property type="match status" value="1"/>
</dbReference>
<dbReference type="CDD" id="cd07570">
    <property type="entry name" value="GAT_Gln-NAD-synth"/>
    <property type="match status" value="1"/>
</dbReference>
<evidence type="ECO:0000313" key="11">
    <source>
        <dbReference type="EMBL" id="QKJ25211.1"/>
    </source>
</evidence>
<evidence type="ECO:0000256" key="1">
    <source>
        <dbReference type="ARBA" id="ARBA00005188"/>
    </source>
</evidence>
<keyword evidence="12" id="KW-1185">Reference proteome</keyword>
<dbReference type="AlphaFoldDB" id="A0A7D4TIY3"/>
<feature type="domain" description="CN hydrolase" evidence="10">
    <location>
        <begin position="4"/>
        <end position="273"/>
    </location>
</feature>
<dbReference type="InterPro" id="IPR022310">
    <property type="entry name" value="NAD/GMP_synthase"/>
</dbReference>
<feature type="binding site" evidence="7">
    <location>
        <position position="391"/>
    </location>
    <ligand>
        <name>deamido-NAD(+)</name>
        <dbReference type="ChEBI" id="CHEBI:58437"/>
        <note>ligand shared between two neighboring subunits</note>
    </ligand>
</feature>
<dbReference type="GO" id="GO:0005737">
    <property type="term" value="C:cytoplasm"/>
    <property type="evidence" value="ECO:0007669"/>
    <property type="project" value="InterPro"/>
</dbReference>
<dbReference type="NCBIfam" id="TIGR00552">
    <property type="entry name" value="nadE"/>
    <property type="match status" value="1"/>
</dbReference>
<sequence length="533" mass="58267">MLRIKVGLAQTNPVVGDYAHNVDEIKELLAKAAKNSLDLVVFGELAINGYPLGDLSYRRDVIAAGETALEQLTRESLSFPELTIVVGHARFARSEKLQLQASNAIAHNSASVIRNGKILGVYDKQRLPNYDVFDDWRNFIPGQSELVFEVGDTKCAIAICEDIWDPNSERAVRLEAMGVELVVVPNGSPYTRLKSKERREVAKRFSSGLALAYVNLAGGQDELVFDGDSFLLDGRNEVISAGLEPGLYFQNQVPESDPLEKLWHVLVIGLRDYLRKTGQKKIVLGLSGGIDSAVCAALAAEAVGVENVLGVLLPSRYSSDHSITDAVALAERLGIEHRVVEIDEPHQSFENLLDLSPLASENIQARIRAVILMGISNSEGYLLISTGNKSEVAVGYSTIYGDSAGGFAPIKDVYKTDVWALARKYNELRGSEIIPENSISKPPSAELRPGQVDQDSLPDYFELDAILQMLIEGNATLEEVVRAGHARETASRIDQLVRAAEWKRSQGAIGTKTTDLAFGRGRRVPLTTRFGKL</sequence>
<feature type="binding site" evidence="7">
    <location>
        <position position="130"/>
    </location>
    <ligand>
        <name>L-glutamine</name>
        <dbReference type="ChEBI" id="CHEBI:58359"/>
    </ligand>
</feature>
<gene>
    <name evidence="7" type="primary">nadE</name>
    <name evidence="11" type="ORF">HRU87_03230</name>
</gene>
<comment type="pathway">
    <text evidence="1 7 8">Cofactor biosynthesis; NAD(+) biosynthesis; NAD(+) from deamido-NAD(+) (L-Gln route): step 1/1.</text>
</comment>
<feature type="binding site" evidence="7">
    <location>
        <position position="194"/>
    </location>
    <ligand>
        <name>L-glutamine</name>
        <dbReference type="ChEBI" id="CHEBI:58359"/>
    </ligand>
</feature>
<feature type="binding site" evidence="7">
    <location>
        <position position="362"/>
    </location>
    <ligand>
        <name>deamido-NAD(+)</name>
        <dbReference type="ChEBI" id="CHEBI:58437"/>
        <note>ligand shared between two neighboring subunits</note>
    </ligand>
</feature>
<dbReference type="PROSITE" id="PS50263">
    <property type="entry name" value="CN_HYDROLASE"/>
    <property type="match status" value="1"/>
</dbReference>
<feature type="active site" description="Proton acceptor; for glutaminase activity" evidence="7">
    <location>
        <position position="44"/>
    </location>
</feature>
<dbReference type="FunFam" id="3.40.50.620:FF:000106">
    <property type="entry name" value="Glutamine-dependent NAD(+) synthetase"/>
    <property type="match status" value="1"/>
</dbReference>
<evidence type="ECO:0000313" key="12">
    <source>
        <dbReference type="Proteomes" id="UP000501003"/>
    </source>
</evidence>
<keyword evidence="5 7" id="KW-0067">ATP-binding</keyword>
<evidence type="ECO:0000256" key="7">
    <source>
        <dbReference type="HAMAP-Rule" id="MF_02090"/>
    </source>
</evidence>
<keyword evidence="3 7" id="KW-0436">Ligase</keyword>
<comment type="similarity">
    <text evidence="9">Belongs to the NAD synthetase family.</text>
</comment>
<dbReference type="GO" id="GO:0004359">
    <property type="term" value="F:glutaminase activity"/>
    <property type="evidence" value="ECO:0007669"/>
    <property type="project" value="InterPro"/>
</dbReference>
<dbReference type="GO" id="GO:0008795">
    <property type="term" value="F:NAD+ synthase activity"/>
    <property type="evidence" value="ECO:0007669"/>
    <property type="project" value="UniProtKB-UniRule"/>
</dbReference>
<organism evidence="11 12">
    <name type="scientific">Aquiluna borgnonia</name>
    <dbReference type="NCBI Taxonomy" id="2499157"/>
    <lineage>
        <taxon>Bacteria</taxon>
        <taxon>Bacillati</taxon>
        <taxon>Actinomycetota</taxon>
        <taxon>Actinomycetes</taxon>
        <taxon>Micrococcales</taxon>
        <taxon>Microbacteriaceae</taxon>
        <taxon>Luna cluster</taxon>
        <taxon>Luna-1 subcluster</taxon>
        <taxon>Aquiluna</taxon>
    </lineage>
</organism>
<keyword evidence="6 7" id="KW-0520">NAD</keyword>
<dbReference type="InterPro" id="IPR014445">
    <property type="entry name" value="Gln-dep_NAD_synthase"/>
</dbReference>
<name>A0A7D4TIY3_9MICO</name>
<dbReference type="UniPathway" id="UPA00253">
    <property type="reaction ID" value="UER00334"/>
</dbReference>
<dbReference type="PANTHER" id="PTHR23090">
    <property type="entry name" value="NH 3 /GLUTAMINE-DEPENDENT NAD + SYNTHETASE"/>
    <property type="match status" value="1"/>
</dbReference>
<evidence type="ECO:0000256" key="2">
    <source>
        <dbReference type="ARBA" id="ARBA00007145"/>
    </source>
</evidence>
<evidence type="ECO:0000256" key="9">
    <source>
        <dbReference type="RuleBase" id="RU003811"/>
    </source>
</evidence>
<feature type="binding site" evidence="7">
    <location>
        <position position="386"/>
    </location>
    <ligand>
        <name>ATP</name>
        <dbReference type="ChEBI" id="CHEBI:30616"/>
    </ligand>
</feature>
<dbReference type="GO" id="GO:0005524">
    <property type="term" value="F:ATP binding"/>
    <property type="evidence" value="ECO:0007669"/>
    <property type="project" value="UniProtKB-UniRule"/>
</dbReference>
<comment type="catalytic activity">
    <reaction evidence="7 8">
        <text>deamido-NAD(+) + L-glutamine + ATP + H2O = L-glutamate + AMP + diphosphate + NAD(+) + H(+)</text>
        <dbReference type="Rhea" id="RHEA:24384"/>
        <dbReference type="ChEBI" id="CHEBI:15377"/>
        <dbReference type="ChEBI" id="CHEBI:15378"/>
        <dbReference type="ChEBI" id="CHEBI:29985"/>
        <dbReference type="ChEBI" id="CHEBI:30616"/>
        <dbReference type="ChEBI" id="CHEBI:33019"/>
        <dbReference type="ChEBI" id="CHEBI:57540"/>
        <dbReference type="ChEBI" id="CHEBI:58359"/>
        <dbReference type="ChEBI" id="CHEBI:58437"/>
        <dbReference type="ChEBI" id="CHEBI:456215"/>
        <dbReference type="EC" id="6.3.5.1"/>
    </reaction>
</comment>
<keyword evidence="4 7" id="KW-0547">Nucleotide-binding</keyword>
<dbReference type="PIRSF" id="PIRSF006630">
    <property type="entry name" value="NADS_GAT"/>
    <property type="match status" value="1"/>
</dbReference>
<dbReference type="Gene3D" id="3.60.110.10">
    <property type="entry name" value="Carbon-nitrogen hydrolase"/>
    <property type="match status" value="1"/>
</dbReference>
<dbReference type="CDD" id="cd00553">
    <property type="entry name" value="NAD_synthase"/>
    <property type="match status" value="1"/>
</dbReference>
<dbReference type="GO" id="GO:0009435">
    <property type="term" value="P:NAD+ biosynthetic process"/>
    <property type="evidence" value="ECO:0007669"/>
    <property type="project" value="UniProtKB-UniRule"/>
</dbReference>
<dbReference type="KEGG" id="aqg:HRU87_03230"/>
<dbReference type="Proteomes" id="UP000501003">
    <property type="component" value="Chromosome"/>
</dbReference>
<evidence type="ECO:0000256" key="4">
    <source>
        <dbReference type="ARBA" id="ARBA00022741"/>
    </source>
</evidence>
<evidence type="ECO:0000259" key="10">
    <source>
        <dbReference type="PROSITE" id="PS50263"/>
    </source>
</evidence>
<evidence type="ECO:0000256" key="8">
    <source>
        <dbReference type="PIRNR" id="PIRNR006630"/>
    </source>
</evidence>
<dbReference type="Gene3D" id="3.40.50.620">
    <property type="entry name" value="HUPs"/>
    <property type="match status" value="1"/>
</dbReference>
<comment type="function">
    <text evidence="7">Catalyzes the ATP-dependent amidation of deamido-NAD to form NAD. Uses L-glutamine as a nitrogen source.</text>
</comment>
<reference evidence="11 12" key="1">
    <citation type="submission" date="2020-05" db="EMBL/GenBank/DDBJ databases">
        <title>Aquirufa sp. strain 15G-AUS-rot a new Aquirufa species.</title>
        <authorList>
            <person name="Pitt A."/>
            <person name="Hahn M.W."/>
        </authorList>
    </citation>
    <scope>NUCLEOTIDE SEQUENCE [LARGE SCALE GENOMIC DNA]</scope>
    <source>
        <strain evidence="11 12">15G-AUS-rot</strain>
    </source>
</reference>
<evidence type="ECO:0000256" key="3">
    <source>
        <dbReference type="ARBA" id="ARBA00022598"/>
    </source>
</evidence>